<name>A0ABU1W1J4_9GAMM</name>
<dbReference type="InterPro" id="IPR036390">
    <property type="entry name" value="WH_DNA-bd_sf"/>
</dbReference>
<evidence type="ECO:0000259" key="1">
    <source>
        <dbReference type="PROSITE" id="PS51459"/>
    </source>
</evidence>
<evidence type="ECO:0000313" key="3">
    <source>
        <dbReference type="Proteomes" id="UP001257909"/>
    </source>
</evidence>
<gene>
    <name evidence="2" type="ORF">J2W69_002791</name>
</gene>
<dbReference type="InterPro" id="IPR036597">
    <property type="entry name" value="Fido-like_dom_sf"/>
</dbReference>
<dbReference type="EMBL" id="JAVDWR010000009">
    <property type="protein sequence ID" value="MDR7121834.1"/>
    <property type="molecule type" value="Genomic_DNA"/>
</dbReference>
<comment type="caution">
    <text evidence="2">The sequence shown here is derived from an EMBL/GenBank/DDBJ whole genome shotgun (WGS) entry which is preliminary data.</text>
</comment>
<organism evidence="2 3">
    <name type="scientific">Rheinheimera soli</name>
    <dbReference type="NCBI Taxonomy" id="443616"/>
    <lineage>
        <taxon>Bacteria</taxon>
        <taxon>Pseudomonadati</taxon>
        <taxon>Pseudomonadota</taxon>
        <taxon>Gammaproteobacteria</taxon>
        <taxon>Chromatiales</taxon>
        <taxon>Chromatiaceae</taxon>
        <taxon>Rheinheimera</taxon>
    </lineage>
</organism>
<feature type="domain" description="Fido" evidence="1">
    <location>
        <begin position="188"/>
        <end position="345"/>
    </location>
</feature>
<sequence length="454" mass="52403">MIKHPPHPVPDVTSVITDLSAANPEQIPLYLSHFRSVDEQGRYLHFDELRFRVAKELNPEWVWAFVKSCRLAQQQPLLALGEPAQNCSFMLTPIIQKAVSFTDRYSTKTVLENISRQIGEAQQFEYLLNDLIQDEAISSSQLEGAATTTLVAKEMLQTKRKARTADEKMIIGNFQMMQWAWEQRHKSLNLEFITELHRIGVEGIADEKYTPGVFRQTDDVVVMGRDGEVLHQPPAALGIVDRLQLLCDWLNTCHDSAESPNYIHPLVKAIVLHFAIGYEHPFRDGNGRVARALFYWFMFKNDYAAFRYIAISLLLKKAPVKYGKSYLHSETDQLDLTYFIDYQCSIVLRAIEDYRAICEQNIKENEAFLHWLWSSGIYQKLNEKQKIVFQVARSGSAKLFTANNVKENLGCSYNTAATVLNELVELELFSKVKEGREWVYRMLDKQQIQHRWGM</sequence>
<accession>A0ABU1W1J4</accession>
<evidence type="ECO:0000313" key="2">
    <source>
        <dbReference type="EMBL" id="MDR7121834.1"/>
    </source>
</evidence>
<dbReference type="Proteomes" id="UP001257909">
    <property type="component" value="Unassembled WGS sequence"/>
</dbReference>
<keyword evidence="3" id="KW-1185">Reference proteome</keyword>
<dbReference type="Pfam" id="PF02661">
    <property type="entry name" value="Fic"/>
    <property type="match status" value="1"/>
</dbReference>
<dbReference type="InterPro" id="IPR003812">
    <property type="entry name" value="Fido"/>
</dbReference>
<proteinExistence type="predicted"/>
<dbReference type="InterPro" id="IPR040198">
    <property type="entry name" value="Fido_containing"/>
</dbReference>
<dbReference type="PANTHER" id="PTHR13504:SF38">
    <property type="entry name" value="FIDO DOMAIN-CONTAINING PROTEIN"/>
    <property type="match status" value="1"/>
</dbReference>
<dbReference type="PROSITE" id="PS51459">
    <property type="entry name" value="FIDO"/>
    <property type="match status" value="1"/>
</dbReference>
<dbReference type="PANTHER" id="PTHR13504">
    <property type="entry name" value="FIDO DOMAIN-CONTAINING PROTEIN DDB_G0283145"/>
    <property type="match status" value="1"/>
</dbReference>
<dbReference type="RefSeq" id="WP_310279481.1">
    <property type="nucleotide sequence ID" value="NZ_JAVDWR010000009.1"/>
</dbReference>
<protein>
    <submittedName>
        <fullName evidence="2">Fic family protein</fullName>
    </submittedName>
</protein>
<dbReference type="Gene3D" id="1.10.3290.10">
    <property type="entry name" value="Fido-like domain"/>
    <property type="match status" value="1"/>
</dbReference>
<dbReference type="SUPFAM" id="SSF46785">
    <property type="entry name" value="Winged helix' DNA-binding domain"/>
    <property type="match status" value="1"/>
</dbReference>
<reference evidence="2 3" key="1">
    <citation type="submission" date="2023-07" db="EMBL/GenBank/DDBJ databases">
        <title>Sorghum-associated microbial communities from plants grown in Nebraska, USA.</title>
        <authorList>
            <person name="Schachtman D."/>
        </authorList>
    </citation>
    <scope>NUCLEOTIDE SEQUENCE [LARGE SCALE GENOMIC DNA]</scope>
    <source>
        <strain evidence="2 3">4138</strain>
    </source>
</reference>
<dbReference type="SUPFAM" id="SSF140931">
    <property type="entry name" value="Fic-like"/>
    <property type="match status" value="1"/>
</dbReference>